<feature type="domain" description="Cyclic nucleotide-binding" evidence="2">
    <location>
        <begin position="100"/>
        <end position="198"/>
    </location>
</feature>
<dbReference type="KEGG" id="kcm:ABWK59_26190"/>
<dbReference type="Pfam" id="PF00027">
    <property type="entry name" value="cNMP_binding"/>
    <property type="match status" value="1"/>
</dbReference>
<gene>
    <name evidence="3" type="ORF">ABWK59_26190</name>
</gene>
<feature type="compositionally biased region" description="Low complexity" evidence="1">
    <location>
        <begin position="1"/>
        <end position="23"/>
    </location>
</feature>
<evidence type="ECO:0000313" key="3">
    <source>
        <dbReference type="EMBL" id="XCM82147.1"/>
    </source>
</evidence>
<dbReference type="InterPro" id="IPR049817">
    <property type="entry name" value="Encap_f2b"/>
</dbReference>
<organism evidence="3">
    <name type="scientific">Kitasatospora camelliae</name>
    <dbReference type="NCBI Taxonomy" id="3156397"/>
    <lineage>
        <taxon>Bacteria</taxon>
        <taxon>Bacillati</taxon>
        <taxon>Actinomycetota</taxon>
        <taxon>Actinomycetes</taxon>
        <taxon>Kitasatosporales</taxon>
        <taxon>Streptomycetaceae</taxon>
        <taxon>Kitasatospora</taxon>
    </lineage>
</organism>
<reference evidence="3" key="1">
    <citation type="submission" date="2024-06" db="EMBL/GenBank/DDBJ databases">
        <title>The genome sequences of Kitasatospora sp. strain HUAS MG31.</title>
        <authorList>
            <person name="Mo P."/>
        </authorList>
    </citation>
    <scope>NUCLEOTIDE SEQUENCE</scope>
    <source>
        <strain evidence="3">HUAS MG31</strain>
    </source>
</reference>
<dbReference type="AlphaFoldDB" id="A0AAU8K3U4"/>
<evidence type="ECO:0000256" key="1">
    <source>
        <dbReference type="SAM" id="MobiDB-lite"/>
    </source>
</evidence>
<dbReference type="GO" id="GO:0005829">
    <property type="term" value="C:cytosol"/>
    <property type="evidence" value="ECO:0007669"/>
    <property type="project" value="TreeGrafter"/>
</dbReference>
<sequence length="467" mass="51536">MSVDTAPETQQAQQQSSLSTAAARNLATTTKSAPQMQEISSRWLLRMLPWVQTEGGAYRVNRRLTYTVGDGRIEFIKTGSEVRVIPRELGELALLRGFDDLEVLTALADRCVQRDFRPGEVLAELGSPAEHIHLIAHGKINKIGAGKYGESAVLGVLGDGDRFGEHTVLDGQGVWDYTATALTGGTLLSLSRREFQAVRDSSPALQAHLDGFLALPQQRQNELGEAEIAMSAGHHGEFALPGAFVDYELKPREYELSLAQTVLKVHSRVADLYNKPMNQIEQQLKLTVEALRERQEHELINDREFGLLNNAEFSQRIQTHSGPPTPDDLDELLSMRRDSEFFLAHPKTIAAIGREFNSRGLYPDHVDLQGHKVPAWRGVPILPCNKIPISKEGTSSVLVLRTGEDNQGVIGLHQTGLPDEYQPSLSVRFMGIDEKAIISYLVTAYYSAAVLVPDALGVLENVEIGRH</sequence>
<dbReference type="InterPro" id="IPR014710">
    <property type="entry name" value="RmlC-like_jellyroll"/>
</dbReference>
<dbReference type="InterPro" id="IPR045641">
    <property type="entry name" value="SrpI-like"/>
</dbReference>
<dbReference type="Gene3D" id="2.60.120.10">
    <property type="entry name" value="Jelly Rolls"/>
    <property type="match status" value="1"/>
</dbReference>
<evidence type="ECO:0000259" key="2">
    <source>
        <dbReference type="PROSITE" id="PS50042"/>
    </source>
</evidence>
<dbReference type="PANTHER" id="PTHR24567">
    <property type="entry name" value="CRP FAMILY TRANSCRIPTIONAL REGULATORY PROTEIN"/>
    <property type="match status" value="1"/>
</dbReference>
<dbReference type="PROSITE" id="PS50042">
    <property type="entry name" value="CNMP_BINDING_3"/>
    <property type="match status" value="1"/>
</dbReference>
<name>A0AAU8K3U4_9ACTN</name>
<dbReference type="EMBL" id="CP159872">
    <property type="protein sequence ID" value="XCM82147.1"/>
    <property type="molecule type" value="Genomic_DNA"/>
</dbReference>
<dbReference type="CDD" id="cd00038">
    <property type="entry name" value="CAP_ED"/>
    <property type="match status" value="1"/>
</dbReference>
<accession>A0AAU8K3U4</accession>
<dbReference type="GO" id="GO:0003700">
    <property type="term" value="F:DNA-binding transcription factor activity"/>
    <property type="evidence" value="ECO:0007669"/>
    <property type="project" value="TreeGrafter"/>
</dbReference>
<proteinExistence type="predicted"/>
<dbReference type="InterPro" id="IPR018490">
    <property type="entry name" value="cNMP-bd_dom_sf"/>
</dbReference>
<protein>
    <submittedName>
        <fullName evidence="3">Family 2B encapsulin nanocompartment shell protein</fullName>
    </submittedName>
</protein>
<dbReference type="NCBIfam" id="NF041163">
    <property type="entry name" value="encap_f2b"/>
    <property type="match status" value="1"/>
</dbReference>
<dbReference type="Pfam" id="PF19307">
    <property type="entry name" value="SrpI-like"/>
    <property type="match status" value="1"/>
</dbReference>
<dbReference type="RefSeq" id="WP_354643074.1">
    <property type="nucleotide sequence ID" value="NZ_CP159872.1"/>
</dbReference>
<feature type="region of interest" description="Disordered" evidence="1">
    <location>
        <begin position="1"/>
        <end position="33"/>
    </location>
</feature>
<dbReference type="InterPro" id="IPR050397">
    <property type="entry name" value="Env_Response_Regulators"/>
</dbReference>
<dbReference type="PANTHER" id="PTHR24567:SF74">
    <property type="entry name" value="HTH-TYPE TRANSCRIPTIONAL REGULATOR ARCR"/>
    <property type="match status" value="1"/>
</dbReference>
<dbReference type="SMART" id="SM00100">
    <property type="entry name" value="cNMP"/>
    <property type="match status" value="1"/>
</dbReference>
<dbReference type="InterPro" id="IPR000595">
    <property type="entry name" value="cNMP-bd_dom"/>
</dbReference>
<dbReference type="SUPFAM" id="SSF51206">
    <property type="entry name" value="cAMP-binding domain-like"/>
    <property type="match status" value="1"/>
</dbReference>